<dbReference type="GO" id="GO:0009982">
    <property type="term" value="F:pseudouridine synthase activity"/>
    <property type="evidence" value="ECO:0007669"/>
    <property type="project" value="InterPro"/>
</dbReference>
<dbReference type="InterPro" id="IPR041707">
    <property type="entry name" value="Pus3-like"/>
</dbReference>
<evidence type="ECO:0000313" key="7">
    <source>
        <dbReference type="Proteomes" id="UP000749559"/>
    </source>
</evidence>
<evidence type="ECO:0000259" key="5">
    <source>
        <dbReference type="Pfam" id="PF01416"/>
    </source>
</evidence>
<dbReference type="AlphaFoldDB" id="A0A8J1UXE3"/>
<dbReference type="OrthoDB" id="25767at2759"/>
<dbReference type="Gene3D" id="3.30.70.580">
    <property type="entry name" value="Pseudouridine synthase I, catalytic domain, N-terminal subdomain"/>
    <property type="match status" value="1"/>
</dbReference>
<organism evidence="6 7">
    <name type="scientific">Owenia fusiformis</name>
    <name type="common">Polychaete worm</name>
    <dbReference type="NCBI Taxonomy" id="6347"/>
    <lineage>
        <taxon>Eukaryota</taxon>
        <taxon>Metazoa</taxon>
        <taxon>Spiralia</taxon>
        <taxon>Lophotrochozoa</taxon>
        <taxon>Annelida</taxon>
        <taxon>Polychaeta</taxon>
        <taxon>Sedentaria</taxon>
        <taxon>Canalipalpata</taxon>
        <taxon>Sabellida</taxon>
        <taxon>Oweniida</taxon>
        <taxon>Oweniidae</taxon>
        <taxon>Owenia</taxon>
    </lineage>
</organism>
<dbReference type="EMBL" id="CAIIXF020000001">
    <property type="protein sequence ID" value="CAH1772759.1"/>
    <property type="molecule type" value="Genomic_DNA"/>
</dbReference>
<dbReference type="HAMAP" id="MF_00171">
    <property type="entry name" value="TruA"/>
    <property type="match status" value="1"/>
</dbReference>
<dbReference type="GO" id="GO:0005634">
    <property type="term" value="C:nucleus"/>
    <property type="evidence" value="ECO:0007669"/>
    <property type="project" value="TreeGrafter"/>
</dbReference>
<dbReference type="InterPro" id="IPR020095">
    <property type="entry name" value="PsdUridine_synth_TruA_C"/>
</dbReference>
<dbReference type="Pfam" id="PF01416">
    <property type="entry name" value="PseudoU_synth_1"/>
    <property type="match status" value="1"/>
</dbReference>
<dbReference type="Proteomes" id="UP000749559">
    <property type="component" value="Unassembled WGS sequence"/>
</dbReference>
<dbReference type="GO" id="GO:1990481">
    <property type="term" value="P:mRNA pseudouridine synthesis"/>
    <property type="evidence" value="ECO:0007669"/>
    <property type="project" value="TreeGrafter"/>
</dbReference>
<dbReference type="InterPro" id="IPR020097">
    <property type="entry name" value="PsdUridine_synth_TruA_a/b_dom"/>
</dbReference>
<dbReference type="Gene3D" id="3.30.70.660">
    <property type="entry name" value="Pseudouridine synthase I, catalytic domain, C-terminal subdomain"/>
    <property type="match status" value="1"/>
</dbReference>
<protein>
    <recommendedName>
        <fullName evidence="5">Pseudouridine synthase I TruA alpha/beta domain-containing protein</fullName>
    </recommendedName>
</protein>
<comment type="caution">
    <text evidence="6">The sequence shown here is derived from an EMBL/GenBank/DDBJ whole genome shotgun (WGS) entry which is preliminary data.</text>
</comment>
<dbReference type="InterPro" id="IPR020094">
    <property type="entry name" value="TruA/RsuA/RluB/E/F_N"/>
</dbReference>
<evidence type="ECO:0000256" key="1">
    <source>
        <dbReference type="ARBA" id="ARBA00009375"/>
    </source>
</evidence>
<dbReference type="PANTHER" id="PTHR11142">
    <property type="entry name" value="PSEUDOURIDYLATE SYNTHASE"/>
    <property type="match status" value="1"/>
</dbReference>
<evidence type="ECO:0000256" key="4">
    <source>
        <dbReference type="SAM" id="MobiDB-lite"/>
    </source>
</evidence>
<dbReference type="GO" id="GO:0031119">
    <property type="term" value="P:tRNA pseudouridine synthesis"/>
    <property type="evidence" value="ECO:0007669"/>
    <property type="project" value="TreeGrafter"/>
</dbReference>
<evidence type="ECO:0000256" key="3">
    <source>
        <dbReference type="ARBA" id="ARBA00023235"/>
    </source>
</evidence>
<dbReference type="SUPFAM" id="SSF55120">
    <property type="entry name" value="Pseudouridine synthase"/>
    <property type="match status" value="1"/>
</dbReference>
<dbReference type="GO" id="GO:0005737">
    <property type="term" value="C:cytoplasm"/>
    <property type="evidence" value="ECO:0007669"/>
    <property type="project" value="TreeGrafter"/>
</dbReference>
<accession>A0A8J1UXE3</accession>
<feature type="region of interest" description="Disordered" evidence="4">
    <location>
        <begin position="1"/>
        <end position="20"/>
    </location>
</feature>
<reference evidence="6" key="1">
    <citation type="submission" date="2022-03" db="EMBL/GenBank/DDBJ databases">
        <authorList>
            <person name="Martin C."/>
        </authorList>
    </citation>
    <scope>NUCLEOTIDE SEQUENCE</scope>
</reference>
<comment type="similarity">
    <text evidence="1">Belongs to the tRNA pseudouridine synthase TruA family.</text>
</comment>
<keyword evidence="7" id="KW-1185">Reference proteome</keyword>
<feature type="domain" description="Pseudouridine synthase I TruA alpha/beta" evidence="5">
    <location>
        <begin position="221"/>
        <end position="335"/>
    </location>
</feature>
<sequence>MEKNNTCPKPKPERDSLSKEELQCRVTQLEAHVAQLKNIIKKQHEDKTRTTPSKRKQREFDFTKCSKRHVLLKILYVGWDYHGFAVQDEIPKTIESALFDALNKTRLIENRETSNYHRCGRTDKGVSAFSQVISIDLRSNLSEGPGVIVPEGHNVSNKKGNGKEEIQYMKILNKVLPPEIRVLAWSPVEPDFSARFDCKERTYKYFFPRGDMDIEIMRVAGQKLVGTHDFRNLCKMDVGNGVVTFMRRIMSVNIEEEDPSPTRLDGYRMCTLTVVGQAFLWHQIRCIVAVLALIGQGKEKAEVVDELLDVENNPRKPQYTMALELPLNLYECQYEDVTWHYDHISHGDTLKHLQNLWATHAIKTTMIKNMLDDLAKVPVALKDGTELEPVTVKCQSDCLLPGNKPRTYQPLLTRHTCESLEERIEYYAKRRKLNTSSTPETIEDKT</sequence>
<dbReference type="NCBIfam" id="TIGR00071">
    <property type="entry name" value="hisT_truA"/>
    <property type="match status" value="1"/>
</dbReference>
<gene>
    <name evidence="6" type="ORF">OFUS_LOCUS473</name>
</gene>
<proteinExistence type="inferred from homology"/>
<evidence type="ECO:0000313" key="6">
    <source>
        <dbReference type="EMBL" id="CAH1772759.1"/>
    </source>
</evidence>
<keyword evidence="2" id="KW-0819">tRNA processing</keyword>
<feature type="compositionally biased region" description="Basic and acidic residues" evidence="4">
    <location>
        <begin position="10"/>
        <end position="20"/>
    </location>
</feature>
<dbReference type="CDD" id="cd02569">
    <property type="entry name" value="PseudoU_synth_ScPus3"/>
    <property type="match status" value="1"/>
</dbReference>
<dbReference type="PANTHER" id="PTHR11142:SF5">
    <property type="entry name" value="TRNA PSEUDOURIDINE(38_39) SYNTHASE"/>
    <property type="match status" value="1"/>
</dbReference>
<keyword evidence="3" id="KW-0413">Isomerase</keyword>
<dbReference type="InterPro" id="IPR001406">
    <property type="entry name" value="PsdUridine_synth_TruA"/>
</dbReference>
<dbReference type="GO" id="GO:0003723">
    <property type="term" value="F:RNA binding"/>
    <property type="evidence" value="ECO:0007669"/>
    <property type="project" value="InterPro"/>
</dbReference>
<name>A0A8J1UXE3_OWEFU</name>
<dbReference type="FunFam" id="3.30.70.580:FF:000007">
    <property type="entry name" value="tRNA pseudouridine synthase"/>
    <property type="match status" value="1"/>
</dbReference>
<dbReference type="InterPro" id="IPR020103">
    <property type="entry name" value="PsdUridine_synth_cat_dom_sf"/>
</dbReference>
<evidence type="ECO:0000256" key="2">
    <source>
        <dbReference type="ARBA" id="ARBA00022694"/>
    </source>
</evidence>